<accession>A0AA41YC06</accession>
<feature type="non-terminal residue" evidence="2">
    <location>
        <position position="1"/>
    </location>
</feature>
<evidence type="ECO:0000313" key="3">
    <source>
        <dbReference type="Proteomes" id="UP001163821"/>
    </source>
</evidence>
<dbReference type="Pfam" id="PF14498">
    <property type="entry name" value="Glyco_hyd_65N_2"/>
    <property type="match status" value="1"/>
</dbReference>
<name>A0AA41YC06_9BACT</name>
<dbReference type="RefSeq" id="WP_282593667.1">
    <property type="nucleotide sequence ID" value="NZ_JAPAAF010000159.1"/>
</dbReference>
<keyword evidence="2" id="KW-0378">Hydrolase</keyword>
<dbReference type="AlphaFoldDB" id="A0AA41YC06"/>
<dbReference type="PANTHER" id="PTHR31084">
    <property type="entry name" value="ALPHA-L-FUCOSIDASE 2"/>
    <property type="match status" value="1"/>
</dbReference>
<evidence type="ECO:0000313" key="2">
    <source>
        <dbReference type="EMBL" id="MCW0485098.1"/>
    </source>
</evidence>
<organism evidence="2 3">
    <name type="scientific">Gaoshiqia sediminis</name>
    <dbReference type="NCBI Taxonomy" id="2986998"/>
    <lineage>
        <taxon>Bacteria</taxon>
        <taxon>Pseudomonadati</taxon>
        <taxon>Bacteroidota</taxon>
        <taxon>Bacteroidia</taxon>
        <taxon>Marinilabiliales</taxon>
        <taxon>Prolixibacteraceae</taxon>
        <taxon>Gaoshiqia</taxon>
    </lineage>
</organism>
<proteinExistence type="predicted"/>
<comment type="caution">
    <text evidence="2">The sequence shown here is derived from an EMBL/GenBank/DDBJ whole genome shotgun (WGS) entry which is preliminary data.</text>
</comment>
<sequence>LPVGNGRLGAMIYGDPVNEKIQLNEETFWSGGPSRNDNPKALEALPEIRQLIFEGKYQEAEKMVNQNMMTERNGSMYQVVGTLELNFDGHQNYTNYYRELDLE</sequence>
<dbReference type="InterPro" id="IPR027414">
    <property type="entry name" value="GH95_N_dom"/>
</dbReference>
<dbReference type="GO" id="GO:0004560">
    <property type="term" value="F:alpha-L-fucosidase activity"/>
    <property type="evidence" value="ECO:0007669"/>
    <property type="project" value="TreeGrafter"/>
</dbReference>
<evidence type="ECO:0000259" key="1">
    <source>
        <dbReference type="Pfam" id="PF14498"/>
    </source>
</evidence>
<dbReference type="EMBL" id="JAPAAF010000159">
    <property type="protein sequence ID" value="MCW0485098.1"/>
    <property type="molecule type" value="Genomic_DNA"/>
</dbReference>
<dbReference type="Proteomes" id="UP001163821">
    <property type="component" value="Unassembled WGS sequence"/>
</dbReference>
<dbReference type="PANTHER" id="PTHR31084:SF0">
    <property type="entry name" value="ALPHA-L-FUCOSIDASE 2"/>
    <property type="match status" value="1"/>
</dbReference>
<dbReference type="Gene3D" id="2.70.98.50">
    <property type="entry name" value="putative glycoside hydrolase family protein from bacillus halodurans"/>
    <property type="match status" value="1"/>
</dbReference>
<feature type="non-terminal residue" evidence="2">
    <location>
        <position position="103"/>
    </location>
</feature>
<reference evidence="2" key="1">
    <citation type="submission" date="2022-10" db="EMBL/GenBank/DDBJ databases">
        <title>Gaoshiqiia sediminis gen. nov., sp. nov., isolated from coastal sediment.</title>
        <authorList>
            <person name="Yu W.X."/>
            <person name="Mu D.S."/>
            <person name="Du J.Z."/>
            <person name="Liang Y.Q."/>
        </authorList>
    </citation>
    <scope>NUCLEOTIDE SEQUENCE</scope>
    <source>
        <strain evidence="2">A06</strain>
    </source>
</reference>
<gene>
    <name evidence="2" type="ORF">N2K84_20380</name>
</gene>
<feature type="domain" description="Glycosyl hydrolase family 95 N-terminal" evidence="1">
    <location>
        <begin position="1"/>
        <end position="103"/>
    </location>
</feature>
<protein>
    <submittedName>
        <fullName evidence="2">Glycoside hydrolase family 95 protein</fullName>
    </submittedName>
</protein>
<keyword evidence="3" id="KW-1185">Reference proteome</keyword>